<organism evidence="1 2">
    <name type="scientific">Bemisia tabaci</name>
    <name type="common">Sweetpotato whitefly</name>
    <name type="synonym">Aleurodes tabaci</name>
    <dbReference type="NCBI Taxonomy" id="7038"/>
    <lineage>
        <taxon>Eukaryota</taxon>
        <taxon>Metazoa</taxon>
        <taxon>Ecdysozoa</taxon>
        <taxon>Arthropoda</taxon>
        <taxon>Hexapoda</taxon>
        <taxon>Insecta</taxon>
        <taxon>Pterygota</taxon>
        <taxon>Neoptera</taxon>
        <taxon>Paraneoptera</taxon>
        <taxon>Hemiptera</taxon>
        <taxon>Sternorrhyncha</taxon>
        <taxon>Aleyrodoidea</taxon>
        <taxon>Aleyrodidae</taxon>
        <taxon>Aleyrodinae</taxon>
        <taxon>Bemisia</taxon>
    </lineage>
</organism>
<dbReference type="Proteomes" id="UP001152759">
    <property type="component" value="Chromosome 8"/>
</dbReference>
<accession>A0A9P0F8D7</accession>
<protein>
    <submittedName>
        <fullName evidence="1">Uncharacterized protein</fullName>
    </submittedName>
</protein>
<reference evidence="1" key="1">
    <citation type="submission" date="2021-12" db="EMBL/GenBank/DDBJ databases">
        <authorList>
            <person name="King R."/>
        </authorList>
    </citation>
    <scope>NUCLEOTIDE SEQUENCE</scope>
</reference>
<gene>
    <name evidence="1" type="ORF">BEMITA_LOCUS12375</name>
</gene>
<proteinExistence type="predicted"/>
<dbReference type="AlphaFoldDB" id="A0A9P0F8D7"/>
<name>A0A9P0F8D7_BEMTA</name>
<evidence type="ECO:0000313" key="1">
    <source>
        <dbReference type="EMBL" id="CAH0394030.1"/>
    </source>
</evidence>
<keyword evidence="2" id="KW-1185">Reference proteome</keyword>
<sequence length="96" mass="11190">MEDWRRSWQWRSELGMVVTGLLWLSAVFPLDAQLFPVAPGRDSRQLGVGRSAEFKGFSGYRRRNDTSRLIYIYDQTIAVIEVVERRVLVNCELIEI</sequence>
<dbReference type="EMBL" id="OU963869">
    <property type="protein sequence ID" value="CAH0394030.1"/>
    <property type="molecule type" value="Genomic_DNA"/>
</dbReference>
<evidence type="ECO:0000313" key="2">
    <source>
        <dbReference type="Proteomes" id="UP001152759"/>
    </source>
</evidence>